<keyword evidence="2 4" id="KW-0963">Cytoplasm</keyword>
<dbReference type="GO" id="GO:0031332">
    <property type="term" value="C:RNAi effector complex"/>
    <property type="evidence" value="ECO:0007669"/>
    <property type="project" value="InterPro"/>
</dbReference>
<dbReference type="GO" id="GO:0005829">
    <property type="term" value="C:cytosol"/>
    <property type="evidence" value="ECO:0007669"/>
    <property type="project" value="UniProtKB-UniRule"/>
</dbReference>
<keyword evidence="3" id="KW-0677">Repeat</keyword>
<dbReference type="GO" id="GO:0006402">
    <property type="term" value="P:mRNA catabolic process"/>
    <property type="evidence" value="ECO:0007669"/>
    <property type="project" value="UniProtKB-UniRule"/>
</dbReference>
<dbReference type="Pfam" id="PF00565">
    <property type="entry name" value="SNase"/>
    <property type="match status" value="4"/>
</dbReference>
<dbReference type="SMART" id="SM00333">
    <property type="entry name" value="TUDOR"/>
    <property type="match status" value="1"/>
</dbReference>
<dbReference type="Gene3D" id="2.40.50.90">
    <property type="match status" value="5"/>
</dbReference>
<dbReference type="PANTHER" id="PTHR12302:SF2">
    <property type="entry name" value="STAPHYLOCOCCAL NUCLEASE DOMAIN-CONTAINING PROTEIN 1"/>
    <property type="match status" value="1"/>
</dbReference>
<dbReference type="Proteomes" id="UP000629468">
    <property type="component" value="Unassembled WGS sequence"/>
</dbReference>
<evidence type="ECO:0000256" key="2">
    <source>
        <dbReference type="ARBA" id="ARBA00022490"/>
    </source>
</evidence>
<comment type="subcellular location">
    <subcellularLocation>
        <location evidence="1 4">Cytoplasm</location>
    </subcellularLocation>
</comment>
<dbReference type="GO" id="GO:0031047">
    <property type="term" value="P:regulatory ncRNA-mediated gene silencing"/>
    <property type="evidence" value="ECO:0007669"/>
    <property type="project" value="UniProtKB-UniRule"/>
</dbReference>
<dbReference type="PANTHER" id="PTHR12302">
    <property type="entry name" value="EBNA2 BINDING PROTEIN P100"/>
    <property type="match status" value="1"/>
</dbReference>
<dbReference type="InterPro" id="IPR002999">
    <property type="entry name" value="Tudor"/>
</dbReference>
<dbReference type="GO" id="GO:0005634">
    <property type="term" value="C:nucleus"/>
    <property type="evidence" value="ECO:0007669"/>
    <property type="project" value="TreeGrafter"/>
</dbReference>
<evidence type="ECO:0000313" key="8">
    <source>
        <dbReference type="Proteomes" id="UP000629468"/>
    </source>
</evidence>
<feature type="domain" description="TNase-like" evidence="6">
    <location>
        <begin position="168"/>
        <end position="323"/>
    </location>
</feature>
<dbReference type="SUPFAM" id="SSF63748">
    <property type="entry name" value="Tudor/PWWP/MBT"/>
    <property type="match status" value="1"/>
</dbReference>
<feature type="domain" description="TNase-like" evidence="6">
    <location>
        <begin position="510"/>
        <end position="644"/>
    </location>
</feature>
<dbReference type="SUPFAM" id="SSF50199">
    <property type="entry name" value="Staphylococcal nuclease"/>
    <property type="match status" value="5"/>
</dbReference>
<dbReference type="PROSITE" id="PS50830">
    <property type="entry name" value="TNASE_3"/>
    <property type="match status" value="4"/>
</dbReference>
<dbReference type="GO" id="GO:0004518">
    <property type="term" value="F:nuclease activity"/>
    <property type="evidence" value="ECO:0007669"/>
    <property type="project" value="TreeGrafter"/>
</dbReference>
<dbReference type="PIRSF" id="PIRSF017179">
    <property type="entry name" value="RISC-Tudor-SN"/>
    <property type="match status" value="1"/>
</dbReference>
<evidence type="ECO:0000256" key="3">
    <source>
        <dbReference type="ARBA" id="ARBA00022737"/>
    </source>
</evidence>
<dbReference type="EMBL" id="JABXXO010000003">
    <property type="protein sequence ID" value="KAF7782624.1"/>
    <property type="molecule type" value="Genomic_DNA"/>
</dbReference>
<dbReference type="InterPro" id="IPR016685">
    <property type="entry name" value="Silence_cplx_Nase-comp_TudorSN"/>
</dbReference>
<feature type="domain" description="TNase-like" evidence="6">
    <location>
        <begin position="341"/>
        <end position="480"/>
    </location>
</feature>
<evidence type="ECO:0000256" key="4">
    <source>
        <dbReference type="PIRNR" id="PIRNR017179"/>
    </source>
</evidence>
<dbReference type="CDD" id="cd00175">
    <property type="entry name" value="SNc"/>
    <property type="match status" value="1"/>
</dbReference>
<comment type="caution">
    <text evidence="7">The sequence shown here is derived from an EMBL/GenBank/DDBJ whole genome shotgun (WGS) entry which is preliminary data.</text>
</comment>
<proteinExistence type="predicted"/>
<dbReference type="AlphaFoldDB" id="A0A8H7KJJ9"/>
<evidence type="ECO:0008006" key="9">
    <source>
        <dbReference type="Google" id="ProtNLM"/>
    </source>
</evidence>
<dbReference type="Gene3D" id="2.30.30.140">
    <property type="match status" value="1"/>
</dbReference>
<sequence length="902" mass="99846">MSLKAVCKSVISGDSLVLRARPGPQGQPAKERVIHLADLVAPRLGTQSREDEPWAYESREFLRALVVGKDVTFTSIHSLPSNDDVPRDIATAEINGVDLASEILKNGWAKLKESKREPTPEDLGRRDLEAEAKAAGKGLWNPHGPQARQVNYTMPDDPQSFLAEWKGKPVDAIVEQVRDGSNLRVRLLLPGGDQQFANITIAGVRCPRSSSKQGEASEKWGEEAKFFVEVRLLQRPVRVQILSVPTPGATPFQTGPNPPVPAAVTVFIGNILHPAGNIAELLVQTGLARIVDWHAGILAGGGMERLRAAEKIAKEKRINLYANIPVSNVSSTGPTSGGAPKTFDATVVRIWSGDQISVVDKDNKEHRLQLSSTRGPKLSDPRQAFYAQEAREFLRKKLIGKHVKVTIDFVRPREGDFDERECATIRFGGHNVNIAEQLIEKGLAGVVRHKRDDEARSPDYDKLMTAEQAALTGTRGIHSGKEIPAPKQPLNISETSNRASTFLSGFKRLGRMPAIVDYVSAGSRFKLFLPKDNQVLTLVLGGIRAPRTARNSSEKTEPCGNESLEFATRRYMQRDVEFEVDSTDKSGGFIGTLYFQKTENAAIELVREGLATIHSFSAENLSWSRQLYDAEAEAKKEKRHIWQNYDEDAEKEAVAQPEENDAALKSEYLDVIVSDVRTKNDLNFSVQVLNTEGIASLEKLMKEFSLHHSGAVTIPPGFAPRGGDLVSAKFSDGAWYRAKVRRASSVKKEAEVMFIDYGNHDTISFSNIRPLDPKFRSLPGQAQDARLSFVKLVSEKSEYHAEAVDRFRQLCEGRKLVANIDQREGPLLHLRLIDPSDPAAAEDPHWSINANLVREGLASIDRKGCKYLQSYPQVVKKLQEAVLGAKRDRFGMFELGDVEEDD</sequence>
<evidence type="ECO:0000259" key="5">
    <source>
        <dbReference type="PROSITE" id="PS50304"/>
    </source>
</evidence>
<evidence type="ECO:0000259" key="6">
    <source>
        <dbReference type="PROSITE" id="PS50830"/>
    </source>
</evidence>
<reference evidence="7 8" key="1">
    <citation type="journal article" name="Sci. Rep.">
        <title>Telomere-to-telomere assembled and centromere annotated genomes of the two main subspecies of the button mushroom Agaricus bisporus reveal especially polymorphic chromosome ends.</title>
        <authorList>
            <person name="Sonnenberg A.S.M."/>
            <person name="Sedaghat-Telgerd N."/>
            <person name="Lavrijssen B."/>
            <person name="Ohm R.A."/>
            <person name="Hendrickx P.M."/>
            <person name="Scholtmeijer K."/>
            <person name="Baars J.J.P."/>
            <person name="van Peer A."/>
        </authorList>
    </citation>
    <scope>NUCLEOTIDE SEQUENCE [LARGE SCALE GENOMIC DNA]</scope>
    <source>
        <strain evidence="7 8">H119_p4</strain>
    </source>
</reference>
<feature type="domain" description="TNase-like" evidence="6">
    <location>
        <begin position="1"/>
        <end position="142"/>
    </location>
</feature>
<dbReference type="InterPro" id="IPR016071">
    <property type="entry name" value="Staphylococal_nuclease_OB-fold"/>
</dbReference>
<gene>
    <name evidence="7" type="ORF">Agabi119p4_2000</name>
</gene>
<dbReference type="Pfam" id="PF00567">
    <property type="entry name" value="TUDOR"/>
    <property type="match status" value="1"/>
</dbReference>
<dbReference type="PROSITE" id="PS50304">
    <property type="entry name" value="TUDOR"/>
    <property type="match status" value="1"/>
</dbReference>
<dbReference type="FunFam" id="2.30.30.140:FF:000018">
    <property type="entry name" value="Serine/threonine-protein kinase 31"/>
    <property type="match status" value="1"/>
</dbReference>
<dbReference type="GO" id="GO:0003723">
    <property type="term" value="F:RNA binding"/>
    <property type="evidence" value="ECO:0007669"/>
    <property type="project" value="UniProtKB-UniRule"/>
</dbReference>
<dbReference type="InterPro" id="IPR035437">
    <property type="entry name" value="SNase_OB-fold_sf"/>
</dbReference>
<organism evidence="7 8">
    <name type="scientific">Agaricus bisporus var. burnettii</name>
    <dbReference type="NCBI Taxonomy" id="192524"/>
    <lineage>
        <taxon>Eukaryota</taxon>
        <taxon>Fungi</taxon>
        <taxon>Dikarya</taxon>
        <taxon>Basidiomycota</taxon>
        <taxon>Agaricomycotina</taxon>
        <taxon>Agaricomycetes</taxon>
        <taxon>Agaricomycetidae</taxon>
        <taxon>Agaricales</taxon>
        <taxon>Agaricineae</taxon>
        <taxon>Agaricaceae</taxon>
        <taxon>Agaricus</taxon>
    </lineage>
</organism>
<dbReference type="FunFam" id="2.40.50.90:FF:000001">
    <property type="entry name" value="Staphylococcal nuclease domain-containing protein"/>
    <property type="match status" value="1"/>
</dbReference>
<evidence type="ECO:0000313" key="7">
    <source>
        <dbReference type="EMBL" id="KAF7782624.1"/>
    </source>
</evidence>
<accession>A0A8H7KJJ9</accession>
<name>A0A8H7KJJ9_AGABI</name>
<feature type="domain" description="Tudor" evidence="5">
    <location>
        <begin position="718"/>
        <end position="778"/>
    </location>
</feature>
<evidence type="ECO:0000256" key="1">
    <source>
        <dbReference type="ARBA" id="ARBA00004496"/>
    </source>
</evidence>
<dbReference type="SMART" id="SM00318">
    <property type="entry name" value="SNc"/>
    <property type="match status" value="4"/>
</dbReference>
<protein>
    <recommendedName>
        <fullName evidence="9">Transcription factor</fullName>
    </recommendedName>
</protein>